<comment type="caution">
    <text evidence="2">The sequence shown here is derived from an EMBL/GenBank/DDBJ whole genome shotgun (WGS) entry which is preliminary data.</text>
</comment>
<gene>
    <name evidence="2" type="ORF">G5714_001538</name>
</gene>
<feature type="compositionally biased region" description="Polar residues" evidence="1">
    <location>
        <begin position="39"/>
        <end position="49"/>
    </location>
</feature>
<feature type="region of interest" description="Disordered" evidence="1">
    <location>
        <begin position="1"/>
        <end position="104"/>
    </location>
</feature>
<dbReference type="AlphaFoldDB" id="A0A7J6DD70"/>
<protein>
    <submittedName>
        <fullName evidence="2">Uncharacterized protein</fullName>
    </submittedName>
</protein>
<feature type="compositionally biased region" description="Basic and acidic residues" evidence="1">
    <location>
        <begin position="63"/>
        <end position="74"/>
    </location>
</feature>
<evidence type="ECO:0000256" key="1">
    <source>
        <dbReference type="SAM" id="MobiDB-lite"/>
    </source>
</evidence>
<proteinExistence type="predicted"/>
<reference evidence="2 3" key="1">
    <citation type="submission" date="2020-04" db="EMBL/GenBank/DDBJ databases">
        <title>Chromosome-level genome assembly of a cyprinid fish Onychostoma macrolepis by integration of Nanopore Sequencing, Bionano and Hi-C technology.</title>
        <authorList>
            <person name="Wang D."/>
        </authorList>
    </citation>
    <scope>NUCLEOTIDE SEQUENCE [LARGE SCALE GENOMIC DNA]</scope>
    <source>
        <strain evidence="2">SWU-2019</strain>
        <tissue evidence="2">Muscle</tissue>
    </source>
</reference>
<name>A0A7J6DD70_9TELE</name>
<dbReference type="EMBL" id="JAAMOB010000002">
    <property type="protein sequence ID" value="KAF4116985.1"/>
    <property type="molecule type" value="Genomic_DNA"/>
</dbReference>
<sequence length="104" mass="11173">MLASVRASQPDDLPFHPTVGETDPFDSGSYADSVIYPTAGNSGPPSQGLNHAAPPSAGRAHPSQRDEHTVELRFEPSLTGRPKPRSSHQRWGLPMHAKPLPQST</sequence>
<evidence type="ECO:0000313" key="3">
    <source>
        <dbReference type="Proteomes" id="UP000579812"/>
    </source>
</evidence>
<accession>A0A7J6DD70</accession>
<organism evidence="2 3">
    <name type="scientific">Onychostoma macrolepis</name>
    <dbReference type="NCBI Taxonomy" id="369639"/>
    <lineage>
        <taxon>Eukaryota</taxon>
        <taxon>Metazoa</taxon>
        <taxon>Chordata</taxon>
        <taxon>Craniata</taxon>
        <taxon>Vertebrata</taxon>
        <taxon>Euteleostomi</taxon>
        <taxon>Actinopterygii</taxon>
        <taxon>Neopterygii</taxon>
        <taxon>Teleostei</taxon>
        <taxon>Ostariophysi</taxon>
        <taxon>Cypriniformes</taxon>
        <taxon>Cyprinidae</taxon>
        <taxon>Acrossocheilinae</taxon>
        <taxon>Onychostoma</taxon>
    </lineage>
</organism>
<dbReference type="Proteomes" id="UP000579812">
    <property type="component" value="Unassembled WGS sequence"/>
</dbReference>
<keyword evidence="3" id="KW-1185">Reference proteome</keyword>
<evidence type="ECO:0000313" key="2">
    <source>
        <dbReference type="EMBL" id="KAF4116985.1"/>
    </source>
</evidence>